<dbReference type="AlphaFoldDB" id="A0A0F7TZV5"/>
<evidence type="ECO:0000313" key="2">
    <source>
        <dbReference type="EMBL" id="CEJ62168.1"/>
    </source>
</evidence>
<dbReference type="PANTHER" id="PTHR10039">
    <property type="entry name" value="AMELOGENIN"/>
    <property type="match status" value="1"/>
</dbReference>
<dbReference type="OrthoDB" id="4368426at2759"/>
<proteinExistence type="predicted"/>
<dbReference type="Proteomes" id="UP000042958">
    <property type="component" value="Unassembled WGS sequence"/>
</dbReference>
<evidence type="ECO:0000259" key="1">
    <source>
        <dbReference type="Pfam" id="PF22939"/>
    </source>
</evidence>
<dbReference type="STRING" id="104259.A0A0F7TZV5"/>
<keyword evidence="3" id="KW-1185">Reference proteome</keyword>
<feature type="domain" description="GPI inositol-deacylase winged helix" evidence="1">
    <location>
        <begin position="131"/>
        <end position="210"/>
    </location>
</feature>
<dbReference type="Pfam" id="PF22939">
    <property type="entry name" value="WHD_GPIID"/>
    <property type="match status" value="1"/>
</dbReference>
<reference evidence="3" key="1">
    <citation type="journal article" date="2015" name="Genome Announc.">
        <title>Draft genome sequence of the fungus Penicillium brasilianum MG11.</title>
        <authorList>
            <person name="Horn F."/>
            <person name="Linde J."/>
            <person name="Mattern D.J."/>
            <person name="Walther G."/>
            <person name="Guthke R."/>
            <person name="Brakhage A.A."/>
            <person name="Valiante V."/>
        </authorList>
    </citation>
    <scope>NUCLEOTIDE SEQUENCE [LARGE SCALE GENOMIC DNA]</scope>
    <source>
        <strain evidence="3">MG11</strain>
    </source>
</reference>
<evidence type="ECO:0000313" key="3">
    <source>
        <dbReference type="Proteomes" id="UP000042958"/>
    </source>
</evidence>
<dbReference type="InterPro" id="IPR054471">
    <property type="entry name" value="GPIID_WHD"/>
</dbReference>
<dbReference type="PANTHER" id="PTHR10039:SF14">
    <property type="entry name" value="NACHT DOMAIN-CONTAINING PROTEIN"/>
    <property type="match status" value="1"/>
</dbReference>
<organism evidence="2 3">
    <name type="scientific">Penicillium brasilianum</name>
    <dbReference type="NCBI Taxonomy" id="104259"/>
    <lineage>
        <taxon>Eukaryota</taxon>
        <taxon>Fungi</taxon>
        <taxon>Dikarya</taxon>
        <taxon>Ascomycota</taxon>
        <taxon>Pezizomycotina</taxon>
        <taxon>Eurotiomycetes</taxon>
        <taxon>Eurotiomycetidae</taxon>
        <taxon>Eurotiales</taxon>
        <taxon>Aspergillaceae</taxon>
        <taxon>Penicillium</taxon>
    </lineage>
</organism>
<dbReference type="EMBL" id="CDHK01000014">
    <property type="protein sequence ID" value="CEJ62168.1"/>
    <property type="molecule type" value="Genomic_DNA"/>
</dbReference>
<accession>A0A0F7TZV5</accession>
<sequence length="397" mass="44571">MEASSRPAAASNNPRCVFVSQRDAITSRLLRDLPTIAITSAHNHHDITSFVSSWGAKIQDKFSISDDMKEGINERVVERAAGMFLFAKVVMTTLFSQVSRERLFNELNVKGLPVGIEAAYSRVLDVIREQSSKSEAFQLLAWLVCAKRPLEWREIQAAVAIDIEGETVDFYGRQWMVTAKDLCGSLVESRTDGSLELVHTTAELYLVESGVINVGQEELKIASLCLAYLAFPGFEAVLAESSVEDFLGLGYYAFLDYAARYWTSHLREGLARSALEQCKDTLISHIERFLDSHYRPCDEDIQIPVSTRSLLSRIHESDFSSHDGFENFLKAFVATECQIETYSENAASNKALDISDIVARIQAILECAVFRFRGSLDEADRKSFAFYYERQSTSVLE</sequence>
<name>A0A0F7TZV5_PENBI</name>
<gene>
    <name evidence="2" type="ORF">PMG11_10676</name>
</gene>
<protein>
    <recommendedName>
        <fullName evidence="1">GPI inositol-deacylase winged helix domain-containing protein</fullName>
    </recommendedName>
</protein>